<dbReference type="PANTHER" id="PTHR46957">
    <property type="entry name" value="CYTOKINE RECEPTOR"/>
    <property type="match status" value="1"/>
</dbReference>
<evidence type="ECO:0000256" key="1">
    <source>
        <dbReference type="ARBA" id="ARBA00004167"/>
    </source>
</evidence>
<evidence type="ECO:0000256" key="2">
    <source>
        <dbReference type="ARBA" id="ARBA00022692"/>
    </source>
</evidence>
<evidence type="ECO:0000256" key="10">
    <source>
        <dbReference type="PROSITE-ProRule" id="PRU00196"/>
    </source>
</evidence>
<dbReference type="Gene3D" id="2.60.120.290">
    <property type="entry name" value="Spermadhesin, CUB domain"/>
    <property type="match status" value="1"/>
</dbReference>
<dbReference type="InterPro" id="IPR009057">
    <property type="entry name" value="Homeodomain-like_sf"/>
</dbReference>
<keyword evidence="8" id="KW-0325">Glycoprotein</keyword>
<keyword evidence="2" id="KW-0812">Transmembrane</keyword>
<dbReference type="SMART" id="SM00202">
    <property type="entry name" value="SR"/>
    <property type="match status" value="1"/>
</dbReference>
<dbReference type="InterPro" id="IPR001190">
    <property type="entry name" value="SRCR"/>
</dbReference>
<dbReference type="Pfam" id="PF00530">
    <property type="entry name" value="SRCR"/>
    <property type="match status" value="1"/>
</dbReference>
<evidence type="ECO:0000313" key="16">
    <source>
        <dbReference type="Proteomes" id="UP000225706"/>
    </source>
</evidence>
<dbReference type="InterPro" id="IPR013783">
    <property type="entry name" value="Ig-like_fold"/>
</dbReference>
<dbReference type="OrthoDB" id="5977738at2759"/>
<keyword evidence="7 10" id="KW-1015">Disulfide bond</keyword>
<feature type="domain" description="Fibronectin type-III" evidence="14">
    <location>
        <begin position="276"/>
        <end position="370"/>
    </location>
</feature>
<dbReference type="AlphaFoldDB" id="A0A2B4RQT9"/>
<keyword evidence="5" id="KW-1133">Transmembrane helix</keyword>
<dbReference type="Gene3D" id="2.60.40.10">
    <property type="entry name" value="Immunoglobulins"/>
    <property type="match status" value="3"/>
</dbReference>
<dbReference type="FunFam" id="3.10.250.10:FF:000016">
    <property type="entry name" value="Scavenger receptor cysteine-rich protein type 12"/>
    <property type="match status" value="1"/>
</dbReference>
<feature type="disulfide bond" evidence="10">
    <location>
        <begin position="118"/>
        <end position="128"/>
    </location>
</feature>
<dbReference type="InterPro" id="IPR036772">
    <property type="entry name" value="SRCR-like_dom_sf"/>
</dbReference>
<dbReference type="SUPFAM" id="SSF49265">
    <property type="entry name" value="Fibronectin type III"/>
    <property type="match status" value="2"/>
</dbReference>
<protein>
    <submittedName>
        <fullName evidence="15">Galectin-3-binding protein</fullName>
    </submittedName>
</protein>
<proteinExistence type="predicted"/>
<keyword evidence="4" id="KW-0677">Repeat</keyword>
<evidence type="ECO:0000256" key="9">
    <source>
        <dbReference type="PROSITE-ProRule" id="PRU00059"/>
    </source>
</evidence>
<dbReference type="SMART" id="SM00060">
    <property type="entry name" value="FN3"/>
    <property type="match status" value="2"/>
</dbReference>
<name>A0A2B4RQT9_STYPI</name>
<comment type="caution">
    <text evidence="9">Lacks conserved residue(s) required for the propagation of feature annotation.</text>
</comment>
<evidence type="ECO:0000259" key="13">
    <source>
        <dbReference type="PROSITE" id="PS50287"/>
    </source>
</evidence>
<evidence type="ECO:0000259" key="14">
    <source>
        <dbReference type="PROSITE" id="PS50853"/>
    </source>
</evidence>
<evidence type="ECO:0000256" key="11">
    <source>
        <dbReference type="SAM" id="MobiDB-lite"/>
    </source>
</evidence>
<dbReference type="PRINTS" id="PR00258">
    <property type="entry name" value="SPERACTRCPTR"/>
</dbReference>
<reference evidence="16" key="1">
    <citation type="journal article" date="2017" name="bioRxiv">
        <title>Comparative analysis of the genomes of Stylophora pistillata and Acropora digitifera provides evidence for extensive differences between species of corals.</title>
        <authorList>
            <person name="Voolstra C.R."/>
            <person name="Li Y."/>
            <person name="Liew Y.J."/>
            <person name="Baumgarten S."/>
            <person name="Zoccola D."/>
            <person name="Flot J.-F."/>
            <person name="Tambutte S."/>
            <person name="Allemand D."/>
            <person name="Aranda M."/>
        </authorList>
    </citation>
    <scope>NUCLEOTIDE SEQUENCE [LARGE SCALE GENOMIC DNA]</scope>
</reference>
<dbReference type="SUPFAM" id="SSF49854">
    <property type="entry name" value="Spermadhesin, CUB domain"/>
    <property type="match status" value="1"/>
</dbReference>
<dbReference type="SUPFAM" id="SSF46689">
    <property type="entry name" value="Homeodomain-like"/>
    <property type="match status" value="1"/>
</dbReference>
<evidence type="ECO:0000313" key="15">
    <source>
        <dbReference type="EMBL" id="PFX19163.1"/>
    </source>
</evidence>
<sequence>MAADEEDEDGILPEILFFGFPTCKPHSMLLPFFHRMISPVAASLTEGDLRLVDGGRDNQGRIEIYFNDTWWRLCKHHFNERAFTSVCRTLGLPDPEWEFRDSEFGRGNYSYLPRDFECDSEDTPLLKCRDEGYHDHHCSEEATVGVSCGELVHLECDGGSNRTDMFGTLHFMKGSKPQERRCEWIIGNEGDPKGDHIIINTYVEKGAKCGTHVNIKRFPDDHIHHSDVCRERTTQIIEFEASKVVVEIDQHHIDDVSFDGAYVFLQGSYESAQHVSGWDVSVTNITEDSLRIEWTVLTSEIDQPVEVYVVIVASTTRHDYVNGRIVTSSISSLWLHGLIPYHEYRILVVAVDVSGRPHKSNETTTTTDESVPMSGPHIHEAYPDEKGCVKVKWDPISENERGGLILGYTLSYIPTCSEHDPENDGNEGNVTVDGSTFNASLCNLRPGTRYRLELKGYTSKGYGPPTDKDTYASCGEPRILTEVNGTIDSPNKPCEYGGKQNCLWSIRPNVSEPVKNIWMTFKDFRLVEYEHDKGCGFNDWVGISTGDSGTPSLVCRHFDHFHAIVSGDQADVKFFAQGREDYRRDDGFHASYYGLDEIEETYLESWNFSSSLDSWSADLSWGVFPPGGDIQSLYVRFTQKNVSIMVPVNEHDTSYRMKNLLMPNRDYVLDVVAFVAGDKMYLSQNDSVTTPEGAPSRGPDNVHVELLQHNRILVTWDAITREVANGQLRGYTVFVKDYHDHDPESATNYERRNIFERNAVREIQVHVQYSAVQYKSQRMPPRDRISLQQRERIVRAFEDVHQDYLAIAETIGVNRSTARGIVSRYVREGRIAERLRGGANHVRVDDAMRDCLHDIINENCLLTIAEMNRELRLRLPHKPIIHDRTVARALEGMLYRVKLARPLPADRNRPDVLQKRVEYGNWFMGHAVVNHTVFIDECGYNTVFGPHEVKDEL</sequence>
<dbReference type="InterPro" id="IPR050713">
    <property type="entry name" value="RTP_Phos/Ushers"/>
</dbReference>
<dbReference type="InterPro" id="IPR000859">
    <property type="entry name" value="CUB_dom"/>
</dbReference>
<evidence type="ECO:0000259" key="12">
    <source>
        <dbReference type="PROSITE" id="PS01180"/>
    </source>
</evidence>
<keyword evidence="3" id="KW-0732">Signal</keyword>
<keyword evidence="6" id="KW-0472">Membrane</keyword>
<dbReference type="SUPFAM" id="SSF56487">
    <property type="entry name" value="SRCR-like"/>
    <property type="match status" value="1"/>
</dbReference>
<gene>
    <name evidence="15" type="primary">LGALS3BP</name>
    <name evidence="15" type="ORF">AWC38_SpisGene16441</name>
</gene>
<dbReference type="Pfam" id="PF00041">
    <property type="entry name" value="fn3"/>
    <property type="match status" value="2"/>
</dbReference>
<feature type="disulfide bond" evidence="10">
    <location>
        <begin position="87"/>
        <end position="148"/>
    </location>
</feature>
<feature type="domain" description="Fibronectin type-III" evidence="14">
    <location>
        <begin position="372"/>
        <end position="477"/>
    </location>
</feature>
<accession>A0A2B4RQT9</accession>
<dbReference type="GO" id="GO:0016020">
    <property type="term" value="C:membrane"/>
    <property type="evidence" value="ECO:0007669"/>
    <property type="project" value="UniProtKB-SubCell"/>
</dbReference>
<evidence type="ECO:0000256" key="5">
    <source>
        <dbReference type="ARBA" id="ARBA00022989"/>
    </source>
</evidence>
<evidence type="ECO:0000256" key="6">
    <source>
        <dbReference type="ARBA" id="ARBA00023136"/>
    </source>
</evidence>
<dbReference type="STRING" id="50429.A0A2B4RQT9"/>
<dbReference type="CDD" id="cd00041">
    <property type="entry name" value="CUB"/>
    <property type="match status" value="1"/>
</dbReference>
<dbReference type="PANTHER" id="PTHR46957:SF3">
    <property type="entry name" value="CYTOKINE RECEPTOR"/>
    <property type="match status" value="1"/>
</dbReference>
<dbReference type="CDD" id="cd00063">
    <property type="entry name" value="FN3"/>
    <property type="match status" value="2"/>
</dbReference>
<feature type="region of interest" description="Disordered" evidence="11">
    <location>
        <begin position="357"/>
        <end position="379"/>
    </location>
</feature>
<dbReference type="InterPro" id="IPR035914">
    <property type="entry name" value="Sperma_CUB_dom_sf"/>
</dbReference>
<evidence type="ECO:0000256" key="8">
    <source>
        <dbReference type="ARBA" id="ARBA00023180"/>
    </source>
</evidence>
<dbReference type="PROSITE" id="PS50853">
    <property type="entry name" value="FN3"/>
    <property type="match status" value="2"/>
</dbReference>
<keyword evidence="16" id="KW-1185">Reference proteome</keyword>
<feature type="disulfide bond" evidence="10">
    <location>
        <begin position="74"/>
        <end position="138"/>
    </location>
</feature>
<dbReference type="Pfam" id="PF00431">
    <property type="entry name" value="CUB"/>
    <property type="match status" value="1"/>
</dbReference>
<dbReference type="InterPro" id="IPR003961">
    <property type="entry name" value="FN3_dom"/>
</dbReference>
<dbReference type="PROSITE" id="PS50287">
    <property type="entry name" value="SRCR_2"/>
    <property type="match status" value="1"/>
</dbReference>
<comment type="caution">
    <text evidence="15">The sequence shown here is derived from an EMBL/GenBank/DDBJ whole genome shotgun (WGS) entry which is preliminary data.</text>
</comment>
<dbReference type="EMBL" id="LSMT01000374">
    <property type="protein sequence ID" value="PFX19163.1"/>
    <property type="molecule type" value="Genomic_DNA"/>
</dbReference>
<dbReference type="SMART" id="SM00042">
    <property type="entry name" value="CUB"/>
    <property type="match status" value="1"/>
</dbReference>
<feature type="domain" description="SRCR" evidence="13">
    <location>
        <begin position="49"/>
        <end position="149"/>
    </location>
</feature>
<dbReference type="Proteomes" id="UP000225706">
    <property type="component" value="Unassembled WGS sequence"/>
</dbReference>
<comment type="subcellular location">
    <subcellularLocation>
        <location evidence="1">Membrane</location>
        <topology evidence="1">Single-pass membrane protein</topology>
    </subcellularLocation>
</comment>
<dbReference type="Gene3D" id="3.10.250.10">
    <property type="entry name" value="SRCR-like domain"/>
    <property type="match status" value="1"/>
</dbReference>
<feature type="domain" description="CUB" evidence="12">
    <location>
        <begin position="474"/>
        <end position="595"/>
    </location>
</feature>
<evidence type="ECO:0000256" key="4">
    <source>
        <dbReference type="ARBA" id="ARBA00022737"/>
    </source>
</evidence>
<dbReference type="InterPro" id="IPR036116">
    <property type="entry name" value="FN3_sf"/>
</dbReference>
<evidence type="ECO:0000256" key="7">
    <source>
        <dbReference type="ARBA" id="ARBA00023157"/>
    </source>
</evidence>
<evidence type="ECO:0000256" key="3">
    <source>
        <dbReference type="ARBA" id="ARBA00022729"/>
    </source>
</evidence>
<dbReference type="PROSITE" id="PS01180">
    <property type="entry name" value="CUB"/>
    <property type="match status" value="1"/>
</dbReference>
<organism evidence="15 16">
    <name type="scientific">Stylophora pistillata</name>
    <name type="common">Smooth cauliflower coral</name>
    <dbReference type="NCBI Taxonomy" id="50429"/>
    <lineage>
        <taxon>Eukaryota</taxon>
        <taxon>Metazoa</taxon>
        <taxon>Cnidaria</taxon>
        <taxon>Anthozoa</taxon>
        <taxon>Hexacorallia</taxon>
        <taxon>Scleractinia</taxon>
        <taxon>Astrocoeniina</taxon>
        <taxon>Pocilloporidae</taxon>
        <taxon>Stylophora</taxon>
    </lineage>
</organism>